<reference evidence="2" key="1">
    <citation type="journal article" date="2009" name="Appl. Environ. Microbiol.">
        <title>Characterization of denitrification gene clusters of soil bacteria via a metagenomic approach.</title>
        <authorList>
            <person name="Demaneche S."/>
            <person name="Philippot L."/>
            <person name="David M.M."/>
            <person name="Navarro E."/>
            <person name="Vogel T.M."/>
            <person name="Simonet P."/>
        </authorList>
    </citation>
    <scope>NUCLEOTIDE SEQUENCE</scope>
</reference>
<sequence length="287" mass="31253">MKNENLAWGRTMFVFFVVVLGAVAAYVWLQNRQFESAIDALRREVVGNAAPALGPTALPDIVRDYAIRAGGLVGGPSHVHLQHRAMLTTDRARPPIRIEADQWLASYQPNLVWRGRGSMFGVPVTVVDSFVNGSGLLEARLAGVLPVAGGSGPAFDKGELQRYLSELPVHPDAILNNAMLSWRQVSDDVVEVSGPLNSGSASVKFFFDGAGDIVGLEASDRPMTVGKATVPTIWRGSFSRYKQFGRYRLPSYGEVGWVLPEGLFTYWRGEVTTYEALPSATDRSSVP</sequence>
<dbReference type="Pfam" id="PF20181">
    <property type="entry name" value="DUF6544"/>
    <property type="match status" value="1"/>
</dbReference>
<evidence type="ECO:0000313" key="2">
    <source>
        <dbReference type="EMBL" id="ACF98130.1"/>
    </source>
</evidence>
<evidence type="ECO:0000256" key="1">
    <source>
        <dbReference type="SAM" id="Phobius"/>
    </source>
</evidence>
<keyword evidence="1" id="KW-0472">Membrane</keyword>
<keyword evidence="1" id="KW-1133">Transmembrane helix</keyword>
<feature type="transmembrane region" description="Helical" evidence="1">
    <location>
        <begin position="12"/>
        <end position="29"/>
    </location>
</feature>
<accession>B8R8X4</accession>
<keyword evidence="1" id="KW-0812">Transmembrane</keyword>
<protein>
    <submittedName>
        <fullName evidence="2">Uncharacterized protein</fullName>
    </submittedName>
</protein>
<organism evidence="2">
    <name type="scientific">uncultured bacterium 1062</name>
    <dbReference type="NCBI Taxonomy" id="548898"/>
    <lineage>
        <taxon>Bacteria</taxon>
        <taxon>environmental samples</taxon>
    </lineage>
</organism>
<dbReference type="AlphaFoldDB" id="B8R8X4"/>
<dbReference type="EMBL" id="EU910855">
    <property type="protein sequence ID" value="ACF98130.1"/>
    <property type="molecule type" value="Genomic_DNA"/>
</dbReference>
<name>B8R8X4_9BACT</name>
<proteinExistence type="predicted"/>
<dbReference type="InterPro" id="IPR046674">
    <property type="entry name" value="DUF6544"/>
</dbReference>